<keyword evidence="2" id="KW-0255">Endonuclease</keyword>
<reference evidence="8 9" key="1">
    <citation type="journal article" date="2011" name="Proc. Natl. Acad. Sci. U.S.A.">
        <title>Evolutionary erosion of yeast sex chromosomes by mating-type switching accidents.</title>
        <authorList>
            <person name="Gordon J.L."/>
            <person name="Armisen D."/>
            <person name="Proux-Wera E."/>
            <person name="Oheigeartaigh S.S."/>
            <person name="Byrne K.P."/>
            <person name="Wolfe K.H."/>
        </authorList>
    </citation>
    <scope>NUCLEOTIDE SEQUENCE [LARGE SCALE GENOMIC DNA]</scope>
    <source>
        <strain evidence="9">ATCC 24235 / CBS 4417 / NBRC 1672 / NRRL Y-8282 / UCD 70-5</strain>
    </source>
</reference>
<accession>G8BQY5</accession>
<feature type="domain" description="DRBM" evidence="6">
    <location>
        <begin position="273"/>
        <end position="333"/>
    </location>
</feature>
<dbReference type="Pfam" id="PF00035">
    <property type="entry name" value="dsrm"/>
    <property type="match status" value="2"/>
</dbReference>
<dbReference type="PANTHER" id="PTHR11207:SF0">
    <property type="entry name" value="RIBONUCLEASE 3"/>
    <property type="match status" value="1"/>
</dbReference>
<dbReference type="GO" id="GO:0003723">
    <property type="term" value="F:RNA binding"/>
    <property type="evidence" value="ECO:0007669"/>
    <property type="project" value="UniProtKB-UniRule"/>
</dbReference>
<dbReference type="PROSITE" id="PS00517">
    <property type="entry name" value="RNASE_3_1"/>
    <property type="match status" value="1"/>
</dbReference>
<keyword evidence="4 5" id="KW-0694">RNA-binding</keyword>
<feature type="domain" description="RNase III" evidence="7">
    <location>
        <begin position="103"/>
        <end position="239"/>
    </location>
</feature>
<dbReference type="SUPFAM" id="SSF69065">
    <property type="entry name" value="RNase III domain-like"/>
    <property type="match status" value="1"/>
</dbReference>
<dbReference type="AlphaFoldDB" id="G8BQY5"/>
<dbReference type="PROSITE" id="PS50137">
    <property type="entry name" value="DS_RBD"/>
    <property type="match status" value="1"/>
</dbReference>
<dbReference type="InterPro" id="IPR036389">
    <property type="entry name" value="RNase_III_sf"/>
</dbReference>
<dbReference type="Gene3D" id="3.30.160.20">
    <property type="match status" value="2"/>
</dbReference>
<dbReference type="InterPro" id="IPR048504">
    <property type="entry name" value="Dicers-like_N"/>
</dbReference>
<dbReference type="GO" id="GO:0034475">
    <property type="term" value="P:U4 snRNA 3'-end processing"/>
    <property type="evidence" value="ECO:0007669"/>
    <property type="project" value="TreeGrafter"/>
</dbReference>
<dbReference type="PROSITE" id="PS50142">
    <property type="entry name" value="RNASE_3_2"/>
    <property type="match status" value="1"/>
</dbReference>
<dbReference type="RefSeq" id="XP_003685081.1">
    <property type="nucleotide sequence ID" value="XM_003685033.1"/>
</dbReference>
<dbReference type="EMBL" id="HE612858">
    <property type="protein sequence ID" value="CCE62647.1"/>
    <property type="molecule type" value="Genomic_DNA"/>
</dbReference>
<dbReference type="SMART" id="SM00358">
    <property type="entry name" value="DSRM"/>
    <property type="match status" value="2"/>
</dbReference>
<name>G8BQY5_TETPH</name>
<dbReference type="CDD" id="cd00593">
    <property type="entry name" value="RIBOc"/>
    <property type="match status" value="1"/>
</dbReference>
<dbReference type="GO" id="GO:0006364">
    <property type="term" value="P:rRNA processing"/>
    <property type="evidence" value="ECO:0007669"/>
    <property type="project" value="TreeGrafter"/>
</dbReference>
<dbReference type="STRING" id="1071381.G8BQY5"/>
<sequence length="573" mass="65075">MIKQTDTVLSSFNFTSQSNHTSSKIRNFYKVKNACIKLKEAIDCIYELGCTEDDLKVLFNSNDEMDNIIASSSTMNITSEIHKVRPKMDFVTLFDNFEFNEKKSELDRYINYPVVYDEQLDNLAFIHKSIPNMNNNLDITSQKVLSNERLEFLGDSWLGSIVAYIVYNKYPNADEGLLTNIKAAIVSNQNLYEWSLRLNFDARLNSNISKSTKLVKGKSNKRYADCVEAYIGALVVDRFNTEFLDVKEWIEELAHEQLEAFKSESNKIPINKNAKYELASLLQVNKLGASLNYKRLNNSSPFKIEVRLGDMALATAEGQNVKEGEQRAAMKVLADNKLLLKYSVYDFVDNPNYNTINDSNIPVISKPQGTRYMEDVEAANDESEELMDSSSSKIDIKQVSNHQLTDIKQITEQIKSEIGPLITKVVIEALQNGTVDTSCFNPKKEIPEQSNRVEEPHKLEYGKTSHGSRKPENTVGKNQKEKLKFETVPKTCDIKAKEKLYCMLSREHVFPTYVTEQRTLDTFSSKCIIQGSGKVLGEGIGRSKKISEHRSASDALNGSALKKFMQEIKKYKS</sequence>
<evidence type="ECO:0000256" key="3">
    <source>
        <dbReference type="ARBA" id="ARBA00022801"/>
    </source>
</evidence>
<evidence type="ECO:0000256" key="5">
    <source>
        <dbReference type="PROSITE-ProRule" id="PRU00266"/>
    </source>
</evidence>
<dbReference type="eggNOG" id="KOG1817">
    <property type="taxonomic scope" value="Eukaryota"/>
</dbReference>
<dbReference type="Gene3D" id="1.20.1270.260">
    <property type="match status" value="1"/>
</dbReference>
<dbReference type="OMA" id="TVMSNER"/>
<keyword evidence="1" id="KW-0540">Nuclease</keyword>
<evidence type="ECO:0000259" key="6">
    <source>
        <dbReference type="PROSITE" id="PS50137"/>
    </source>
</evidence>
<dbReference type="GO" id="GO:0004525">
    <property type="term" value="F:ribonuclease III activity"/>
    <property type="evidence" value="ECO:0007669"/>
    <property type="project" value="InterPro"/>
</dbReference>
<keyword evidence="9" id="KW-1185">Reference proteome</keyword>
<dbReference type="Pfam" id="PF20860">
    <property type="entry name" value="Dicers_N"/>
    <property type="match status" value="1"/>
</dbReference>
<evidence type="ECO:0000313" key="8">
    <source>
        <dbReference type="EMBL" id="CCE62647.1"/>
    </source>
</evidence>
<evidence type="ECO:0000259" key="7">
    <source>
        <dbReference type="PROSITE" id="PS50142"/>
    </source>
</evidence>
<evidence type="ECO:0000256" key="2">
    <source>
        <dbReference type="ARBA" id="ARBA00022759"/>
    </source>
</evidence>
<evidence type="ECO:0000256" key="1">
    <source>
        <dbReference type="ARBA" id="ARBA00022722"/>
    </source>
</evidence>
<evidence type="ECO:0000313" key="9">
    <source>
        <dbReference type="Proteomes" id="UP000005666"/>
    </source>
</evidence>
<dbReference type="HOGENOM" id="CLU_018453_0_0_1"/>
<dbReference type="Pfam" id="PF00636">
    <property type="entry name" value="Ribonuclease_3"/>
    <property type="match status" value="1"/>
</dbReference>
<dbReference type="KEGG" id="tpf:TPHA_0C04990"/>
<dbReference type="GO" id="GO:0006369">
    <property type="term" value="P:termination of RNA polymerase II transcription"/>
    <property type="evidence" value="ECO:0007669"/>
    <property type="project" value="TreeGrafter"/>
</dbReference>
<protein>
    <recommendedName>
        <fullName evidence="10">RNase III domain-containing protein</fullName>
    </recommendedName>
</protein>
<evidence type="ECO:0000256" key="4">
    <source>
        <dbReference type="ARBA" id="ARBA00022884"/>
    </source>
</evidence>
<organism evidence="8 9">
    <name type="scientific">Tetrapisispora phaffii (strain ATCC 24235 / CBS 4417 / NBRC 1672 / NRRL Y-8282 / UCD 70-5)</name>
    <name type="common">Yeast</name>
    <name type="synonym">Fabospora phaffii</name>
    <dbReference type="NCBI Taxonomy" id="1071381"/>
    <lineage>
        <taxon>Eukaryota</taxon>
        <taxon>Fungi</taxon>
        <taxon>Dikarya</taxon>
        <taxon>Ascomycota</taxon>
        <taxon>Saccharomycotina</taxon>
        <taxon>Saccharomycetes</taxon>
        <taxon>Saccharomycetales</taxon>
        <taxon>Saccharomycetaceae</taxon>
        <taxon>Tetrapisispora</taxon>
    </lineage>
</organism>
<dbReference type="OrthoDB" id="2392202at2759"/>
<evidence type="ECO:0008006" key="10">
    <source>
        <dbReference type="Google" id="ProtNLM"/>
    </source>
</evidence>
<dbReference type="Gene3D" id="1.10.1520.10">
    <property type="entry name" value="Ribonuclease III domain"/>
    <property type="match status" value="1"/>
</dbReference>
<gene>
    <name evidence="8" type="primary">TPHA0C04990</name>
    <name evidence="8" type="ordered locus">TPHA_0C04990</name>
</gene>
<dbReference type="InterPro" id="IPR000999">
    <property type="entry name" value="RNase_III_dom"/>
</dbReference>
<dbReference type="InterPro" id="IPR048505">
    <property type="entry name" value="Dicers-like_N_sf"/>
</dbReference>
<dbReference type="SMART" id="SM00535">
    <property type="entry name" value="RIBOc"/>
    <property type="match status" value="1"/>
</dbReference>
<proteinExistence type="predicted"/>
<dbReference type="InterPro" id="IPR014720">
    <property type="entry name" value="dsRBD_dom"/>
</dbReference>
<dbReference type="GO" id="GO:0005654">
    <property type="term" value="C:nucleoplasm"/>
    <property type="evidence" value="ECO:0007669"/>
    <property type="project" value="TreeGrafter"/>
</dbReference>
<dbReference type="PANTHER" id="PTHR11207">
    <property type="entry name" value="RIBONUCLEASE III"/>
    <property type="match status" value="1"/>
</dbReference>
<dbReference type="Proteomes" id="UP000005666">
    <property type="component" value="Chromosome 3"/>
</dbReference>
<keyword evidence="3" id="KW-0378">Hydrolase</keyword>
<dbReference type="GeneID" id="11535227"/>
<dbReference type="SUPFAM" id="SSF54768">
    <property type="entry name" value="dsRNA-binding domain-like"/>
    <property type="match status" value="2"/>
</dbReference>